<dbReference type="PANTHER" id="PTHR12001">
    <property type="entry name" value="GERANYLGERANYL PYROPHOSPHATE SYNTHASE"/>
    <property type="match status" value="1"/>
</dbReference>
<keyword evidence="4" id="KW-0479">Metal-binding</keyword>
<dbReference type="SUPFAM" id="SSF48576">
    <property type="entry name" value="Terpenoid synthases"/>
    <property type="match status" value="1"/>
</dbReference>
<protein>
    <submittedName>
        <fullName evidence="7">Geranylgeranyl pyrophosphate synthase</fullName>
    </submittedName>
</protein>
<sequence>MNSSETLPLSPGTGWAARLDDALHEAVTVQDADLGRIAGGLIRRGGKRLRPRLLFLAASLGEADEALLAHAAAAIELMHVGSLLHDDVMDGAATRRGAPSANSRWGNTHAATTGTHVLACAMAELAHLPHEAVSAVTEAAFTLCSGQLRETEHVYDTELAADEHLEIIRMKTATLFGLPCRLGAELAACDPGHAEALFRFGQQLGIAFQLTDDLLDLVGDPASLGKPTGTDLRAGVFSYSVLLALRRNPSGRLAALLRHENLTEQEAAEAAGLVRLSGTVDLTRELVRTHTDRAATALAGLPEFPGRDALADMPRRIAGRMR</sequence>
<comment type="similarity">
    <text evidence="2 6">Belongs to the FPP/GGPP synthase family.</text>
</comment>
<evidence type="ECO:0000256" key="4">
    <source>
        <dbReference type="ARBA" id="ARBA00022723"/>
    </source>
</evidence>
<keyword evidence="5" id="KW-0460">Magnesium</keyword>
<dbReference type="CDD" id="cd00685">
    <property type="entry name" value="Trans_IPPS_HT"/>
    <property type="match status" value="1"/>
</dbReference>
<dbReference type="Gene3D" id="1.10.600.10">
    <property type="entry name" value="Farnesyl Diphosphate Synthase"/>
    <property type="match status" value="1"/>
</dbReference>
<organism evidence="7 8">
    <name type="scientific">Streptomyces nojiriensis</name>
    <dbReference type="NCBI Taxonomy" id="66374"/>
    <lineage>
        <taxon>Bacteria</taxon>
        <taxon>Bacillati</taxon>
        <taxon>Actinomycetota</taxon>
        <taxon>Actinomycetes</taxon>
        <taxon>Kitasatosporales</taxon>
        <taxon>Streptomycetaceae</taxon>
        <taxon>Streptomyces</taxon>
    </lineage>
</organism>
<dbReference type="SFLD" id="SFLDG01017">
    <property type="entry name" value="Polyprenyl_Transferase_Like"/>
    <property type="match status" value="1"/>
</dbReference>
<evidence type="ECO:0000313" key="8">
    <source>
        <dbReference type="Proteomes" id="UP000613974"/>
    </source>
</evidence>
<dbReference type="InterPro" id="IPR033749">
    <property type="entry name" value="Polyprenyl_synt_CS"/>
</dbReference>
<evidence type="ECO:0000256" key="2">
    <source>
        <dbReference type="ARBA" id="ARBA00006706"/>
    </source>
</evidence>
<evidence type="ECO:0000256" key="5">
    <source>
        <dbReference type="ARBA" id="ARBA00022842"/>
    </source>
</evidence>
<evidence type="ECO:0000256" key="1">
    <source>
        <dbReference type="ARBA" id="ARBA00001946"/>
    </source>
</evidence>
<keyword evidence="3 6" id="KW-0808">Transferase</keyword>
<reference evidence="8" key="1">
    <citation type="submission" date="2023-07" db="EMBL/GenBank/DDBJ databases">
        <title>Whole genome shotgun sequence of Streptomyces nojiriensis NBRC 13794.</title>
        <authorList>
            <person name="Komaki H."/>
            <person name="Tamura T."/>
        </authorList>
    </citation>
    <scope>NUCLEOTIDE SEQUENCE [LARGE SCALE GENOMIC DNA]</scope>
    <source>
        <strain evidence="8">NBRC 13794</strain>
    </source>
</reference>
<dbReference type="Pfam" id="PF00348">
    <property type="entry name" value="polyprenyl_synt"/>
    <property type="match status" value="1"/>
</dbReference>
<evidence type="ECO:0000256" key="3">
    <source>
        <dbReference type="ARBA" id="ARBA00022679"/>
    </source>
</evidence>
<dbReference type="InterPro" id="IPR008949">
    <property type="entry name" value="Isoprenoid_synthase_dom_sf"/>
</dbReference>
<gene>
    <name evidence="7" type="ORF">Snoj_25520</name>
</gene>
<dbReference type="PROSITE" id="PS00723">
    <property type="entry name" value="POLYPRENYL_SYNTHASE_1"/>
    <property type="match status" value="1"/>
</dbReference>
<dbReference type="InterPro" id="IPR000092">
    <property type="entry name" value="Polyprenyl_synt"/>
</dbReference>
<proteinExistence type="inferred from homology"/>
<dbReference type="EMBL" id="BNEC01000003">
    <property type="protein sequence ID" value="GHI68634.1"/>
    <property type="molecule type" value="Genomic_DNA"/>
</dbReference>
<evidence type="ECO:0000256" key="6">
    <source>
        <dbReference type="RuleBase" id="RU004466"/>
    </source>
</evidence>
<dbReference type="SFLD" id="SFLDS00005">
    <property type="entry name" value="Isoprenoid_Synthase_Type_I"/>
    <property type="match status" value="1"/>
</dbReference>
<name>A0ABQ3SKG9_9ACTN</name>
<dbReference type="RefSeq" id="WP_189746320.1">
    <property type="nucleotide sequence ID" value="NZ_BMRL01000021.1"/>
</dbReference>
<comment type="cofactor">
    <cofactor evidence="1">
        <name>Mg(2+)</name>
        <dbReference type="ChEBI" id="CHEBI:18420"/>
    </cofactor>
</comment>
<accession>A0ABQ3SKG9</accession>
<dbReference type="PANTHER" id="PTHR12001:SF69">
    <property type="entry name" value="ALL TRANS-POLYPRENYL-DIPHOSPHATE SYNTHASE PDSS1"/>
    <property type="match status" value="1"/>
</dbReference>
<dbReference type="PROSITE" id="PS00444">
    <property type="entry name" value="POLYPRENYL_SYNTHASE_2"/>
    <property type="match status" value="1"/>
</dbReference>
<keyword evidence="8" id="KW-1185">Reference proteome</keyword>
<dbReference type="GeneID" id="95594911"/>
<comment type="caution">
    <text evidence="7">The sequence shown here is derived from an EMBL/GenBank/DDBJ whole genome shotgun (WGS) entry which is preliminary data.</text>
</comment>
<evidence type="ECO:0000313" key="7">
    <source>
        <dbReference type="EMBL" id="GHI68634.1"/>
    </source>
</evidence>
<dbReference type="Proteomes" id="UP000613974">
    <property type="component" value="Unassembled WGS sequence"/>
</dbReference>